<proteinExistence type="predicted"/>
<gene>
    <name evidence="1" type="ORF">EKG35_02400</name>
</gene>
<dbReference type="OrthoDB" id="569879at2"/>
<dbReference type="EMBL" id="RXNR01000004">
    <property type="protein sequence ID" value="RTQ95851.1"/>
    <property type="molecule type" value="Genomic_DNA"/>
</dbReference>
<name>A0A3S0JSA9_9BACI</name>
<evidence type="ECO:0000313" key="2">
    <source>
        <dbReference type="Proteomes" id="UP000276349"/>
    </source>
</evidence>
<comment type="caution">
    <text evidence="1">The sequence shown here is derived from an EMBL/GenBank/DDBJ whole genome shotgun (WGS) entry which is preliminary data.</text>
</comment>
<protein>
    <submittedName>
        <fullName evidence="1">NERD domain-containing protein</fullName>
    </submittedName>
</protein>
<dbReference type="AlphaFoldDB" id="A0A3S0JSA9"/>
<accession>A0A3S0JSA9</accession>
<evidence type="ECO:0000313" key="1">
    <source>
        <dbReference type="EMBL" id="RTQ95851.1"/>
    </source>
</evidence>
<keyword evidence="2" id="KW-1185">Reference proteome</keyword>
<sequence>MWYEEDKHQFIRKKKTGEIESFQSPIEQVKRHAEFIEGVVGKLGLSVPVHKGVVIAEPTTVIGKIPGEIPIFHAIGLRTEVKKLLLKYKKPLIADVHFELLKQNFLNCIIRVSISLVLKFHLFEKVQFVLVAEQCNTNGANLSVLVELNERKHYYKCCMIIVYY</sequence>
<dbReference type="Proteomes" id="UP000276349">
    <property type="component" value="Unassembled WGS sequence"/>
</dbReference>
<organism evidence="1 2">
    <name type="scientific">Lysinibacillus telephonicus</name>
    <dbReference type="NCBI Taxonomy" id="1714840"/>
    <lineage>
        <taxon>Bacteria</taxon>
        <taxon>Bacillati</taxon>
        <taxon>Bacillota</taxon>
        <taxon>Bacilli</taxon>
        <taxon>Bacillales</taxon>
        <taxon>Bacillaceae</taxon>
        <taxon>Lysinibacillus</taxon>
    </lineage>
</organism>
<reference evidence="1 2" key="1">
    <citation type="submission" date="2018-12" db="EMBL/GenBank/DDBJ databases">
        <authorList>
            <person name="Yu L."/>
        </authorList>
    </citation>
    <scope>NUCLEOTIDE SEQUENCE [LARGE SCALE GENOMIC DNA]</scope>
    <source>
        <strain evidence="1 2">S5H2222</strain>
    </source>
</reference>